<dbReference type="PANTHER" id="PTHR13902">
    <property type="entry name" value="SERINE/THREONINE-PROTEIN KINASE WNK WITH NO LYSINE -RELATED"/>
    <property type="match status" value="1"/>
</dbReference>
<dbReference type="EC" id="2.7.11.1" evidence="1"/>
<accession>A0A7J7CLL3</accession>
<evidence type="ECO:0000256" key="8">
    <source>
        <dbReference type="ARBA" id="ARBA00048679"/>
    </source>
</evidence>
<keyword evidence="3" id="KW-0808">Transferase</keyword>
<evidence type="ECO:0000256" key="5">
    <source>
        <dbReference type="ARBA" id="ARBA00022777"/>
    </source>
</evidence>
<evidence type="ECO:0000256" key="4">
    <source>
        <dbReference type="ARBA" id="ARBA00022741"/>
    </source>
</evidence>
<organism evidence="11 12">
    <name type="scientific">Tripterygium wilfordii</name>
    <name type="common">Thunder God vine</name>
    <dbReference type="NCBI Taxonomy" id="458696"/>
    <lineage>
        <taxon>Eukaryota</taxon>
        <taxon>Viridiplantae</taxon>
        <taxon>Streptophyta</taxon>
        <taxon>Embryophyta</taxon>
        <taxon>Tracheophyta</taxon>
        <taxon>Spermatophyta</taxon>
        <taxon>Magnoliopsida</taxon>
        <taxon>eudicotyledons</taxon>
        <taxon>Gunneridae</taxon>
        <taxon>Pentapetalae</taxon>
        <taxon>rosids</taxon>
        <taxon>fabids</taxon>
        <taxon>Celastrales</taxon>
        <taxon>Celastraceae</taxon>
        <taxon>Tripterygium</taxon>
    </lineage>
</organism>
<dbReference type="PROSITE" id="PS50011">
    <property type="entry name" value="PROTEIN_KINASE_DOM"/>
    <property type="match status" value="1"/>
</dbReference>
<dbReference type="EMBL" id="JAAARO010000015">
    <property type="protein sequence ID" value="KAF5734962.1"/>
    <property type="molecule type" value="Genomic_DNA"/>
</dbReference>
<dbReference type="InterPro" id="IPR008271">
    <property type="entry name" value="Ser/Thr_kinase_AS"/>
</dbReference>
<dbReference type="Gene3D" id="1.10.510.10">
    <property type="entry name" value="Transferase(Phosphotransferase) domain 1"/>
    <property type="match status" value="1"/>
</dbReference>
<keyword evidence="2" id="KW-0723">Serine/threonine-protein kinase</keyword>
<proteinExistence type="predicted"/>
<dbReference type="FunFam" id="3.30.200.20:FF:000075">
    <property type="entry name" value="Probable serine/threonine-protein kinase WNK1"/>
    <property type="match status" value="1"/>
</dbReference>
<dbReference type="PROSITE" id="PS00108">
    <property type="entry name" value="PROTEIN_KINASE_ST"/>
    <property type="match status" value="1"/>
</dbReference>
<dbReference type="InterPro" id="IPR000719">
    <property type="entry name" value="Prot_kinase_dom"/>
</dbReference>
<gene>
    <name evidence="11" type="ORF">HS088_TW15G00461</name>
</gene>
<name>A0A7J7CLL3_TRIWF</name>
<evidence type="ECO:0000313" key="11">
    <source>
        <dbReference type="EMBL" id="KAF5734962.1"/>
    </source>
</evidence>
<feature type="region of interest" description="Disordered" evidence="9">
    <location>
        <begin position="452"/>
        <end position="478"/>
    </location>
</feature>
<evidence type="ECO:0000256" key="6">
    <source>
        <dbReference type="ARBA" id="ARBA00022840"/>
    </source>
</evidence>
<dbReference type="OrthoDB" id="4062651at2759"/>
<dbReference type="GO" id="GO:0004674">
    <property type="term" value="F:protein serine/threonine kinase activity"/>
    <property type="evidence" value="ECO:0007669"/>
    <property type="project" value="UniProtKB-KW"/>
</dbReference>
<evidence type="ECO:0000313" key="12">
    <source>
        <dbReference type="Proteomes" id="UP000593562"/>
    </source>
</evidence>
<dbReference type="CDD" id="cd13983">
    <property type="entry name" value="STKc_WNK"/>
    <property type="match status" value="1"/>
</dbReference>
<keyword evidence="4" id="KW-0547">Nucleotide-binding</keyword>
<dbReference type="InterPro" id="IPR050588">
    <property type="entry name" value="WNK_Ser-Thr_kinase"/>
</dbReference>
<dbReference type="FunFam" id="1.10.510.10:FF:000046">
    <property type="entry name" value="probable serine/threonine-protein kinase WNK9"/>
    <property type="match status" value="1"/>
</dbReference>
<feature type="domain" description="Protein kinase" evidence="10">
    <location>
        <begin position="23"/>
        <end position="280"/>
    </location>
</feature>
<dbReference type="AlphaFoldDB" id="A0A7J7CLL3"/>
<dbReference type="GO" id="GO:0005524">
    <property type="term" value="F:ATP binding"/>
    <property type="evidence" value="ECO:0007669"/>
    <property type="project" value="UniProtKB-KW"/>
</dbReference>
<evidence type="ECO:0000256" key="7">
    <source>
        <dbReference type="ARBA" id="ARBA00047899"/>
    </source>
</evidence>
<protein>
    <recommendedName>
        <fullName evidence="1">non-specific serine/threonine protein kinase</fullName>
        <ecNumber evidence="1">2.7.11.1</ecNumber>
    </recommendedName>
</protein>
<keyword evidence="5 11" id="KW-0418">Kinase</keyword>
<comment type="catalytic activity">
    <reaction evidence="8">
        <text>L-seryl-[protein] + ATP = O-phospho-L-seryl-[protein] + ADP + H(+)</text>
        <dbReference type="Rhea" id="RHEA:17989"/>
        <dbReference type="Rhea" id="RHEA-COMP:9863"/>
        <dbReference type="Rhea" id="RHEA-COMP:11604"/>
        <dbReference type="ChEBI" id="CHEBI:15378"/>
        <dbReference type="ChEBI" id="CHEBI:29999"/>
        <dbReference type="ChEBI" id="CHEBI:30616"/>
        <dbReference type="ChEBI" id="CHEBI:83421"/>
        <dbReference type="ChEBI" id="CHEBI:456216"/>
        <dbReference type="EC" id="2.7.11.1"/>
    </reaction>
</comment>
<sequence length="587" mass="65978">MAVGKLEVDDGEVAEKDPSGRYVRYDVILGKGAFKTVYKAFDEVDGIEVAWNLVNIEEVLQSPEQLERLYSEVHLLKSLKHENIIKFFFSWVDDENKTINMITELFTSGSLRQYRKKHKHVDIKAIKNWARQILRGLHYLHSHNPPIIHRDLKCDNIFVNGNNGEVKIGDLGLAAVMQQPTARSVIGTPEFMAPELYDEEYNELVDIYSFGMCILEMVTCEYPYSECRNPAQIYKKVTSGVKPASLSMVSDPQVKDFIEKCLVPAPMRLPAAELLKDPFLRTENSKDLHCESIQFPNLLTKSVRLPQPEPLPMDIDTCHKKYSVGSCAKELSETSQLSTLEFQCFTESKEFRLRGENVSDNLVSFNLRIADSCGWAKNVHFPFFRDSDTAISIAQEMIEQVDLSNEDVNVIAELIDNMIVKFTSSWNASLESTLSEADGLLMHSSVVQNNGVPLNKENASSRSGSMNDHETPESDGSDISAEFGVTVVSDGSTNNALGFSNHSLYDSAKFSDLSLIDASSDPSISISLSSICSLSLADKDKHDELKLELDAIDSQYHHYFEELLKMREAAVENAKKRWQTKKKISAI</sequence>
<comment type="caution">
    <text evidence="11">The sequence shown here is derived from an EMBL/GenBank/DDBJ whole genome shotgun (WGS) entry which is preliminary data.</text>
</comment>
<keyword evidence="12" id="KW-1185">Reference proteome</keyword>
<evidence type="ECO:0000256" key="1">
    <source>
        <dbReference type="ARBA" id="ARBA00012513"/>
    </source>
</evidence>
<keyword evidence="6" id="KW-0067">ATP-binding</keyword>
<dbReference type="InParanoid" id="A0A7J7CLL3"/>
<dbReference type="SMART" id="SM00220">
    <property type="entry name" value="S_TKc"/>
    <property type="match status" value="1"/>
</dbReference>
<dbReference type="Pfam" id="PF00069">
    <property type="entry name" value="Pkinase"/>
    <property type="match status" value="1"/>
</dbReference>
<comment type="catalytic activity">
    <reaction evidence="7">
        <text>L-threonyl-[protein] + ATP = O-phospho-L-threonyl-[protein] + ADP + H(+)</text>
        <dbReference type="Rhea" id="RHEA:46608"/>
        <dbReference type="Rhea" id="RHEA-COMP:11060"/>
        <dbReference type="Rhea" id="RHEA-COMP:11605"/>
        <dbReference type="ChEBI" id="CHEBI:15378"/>
        <dbReference type="ChEBI" id="CHEBI:30013"/>
        <dbReference type="ChEBI" id="CHEBI:30616"/>
        <dbReference type="ChEBI" id="CHEBI:61977"/>
        <dbReference type="ChEBI" id="CHEBI:456216"/>
        <dbReference type="EC" id="2.7.11.1"/>
    </reaction>
</comment>
<dbReference type="InterPro" id="IPR011009">
    <property type="entry name" value="Kinase-like_dom_sf"/>
</dbReference>
<evidence type="ECO:0000256" key="3">
    <source>
        <dbReference type="ARBA" id="ARBA00022679"/>
    </source>
</evidence>
<dbReference type="FunCoup" id="A0A7J7CLL3">
    <property type="interactions" value="2809"/>
</dbReference>
<dbReference type="Proteomes" id="UP000593562">
    <property type="component" value="Unassembled WGS sequence"/>
</dbReference>
<evidence type="ECO:0000256" key="2">
    <source>
        <dbReference type="ARBA" id="ARBA00022527"/>
    </source>
</evidence>
<feature type="compositionally biased region" description="Polar residues" evidence="9">
    <location>
        <begin position="452"/>
        <end position="466"/>
    </location>
</feature>
<dbReference type="SUPFAM" id="SSF56112">
    <property type="entry name" value="Protein kinase-like (PK-like)"/>
    <property type="match status" value="1"/>
</dbReference>
<reference evidence="11 12" key="1">
    <citation type="journal article" date="2020" name="Nat. Commun.">
        <title>Genome of Tripterygium wilfordii and identification of cytochrome P450 involved in triptolide biosynthesis.</title>
        <authorList>
            <person name="Tu L."/>
            <person name="Su P."/>
            <person name="Zhang Z."/>
            <person name="Gao L."/>
            <person name="Wang J."/>
            <person name="Hu T."/>
            <person name="Zhou J."/>
            <person name="Zhang Y."/>
            <person name="Zhao Y."/>
            <person name="Liu Y."/>
            <person name="Song Y."/>
            <person name="Tong Y."/>
            <person name="Lu Y."/>
            <person name="Yang J."/>
            <person name="Xu C."/>
            <person name="Jia M."/>
            <person name="Peters R.J."/>
            <person name="Huang L."/>
            <person name="Gao W."/>
        </authorList>
    </citation>
    <scope>NUCLEOTIDE SEQUENCE [LARGE SCALE GENOMIC DNA]</scope>
    <source>
        <strain evidence="12">cv. XIE 37</strain>
        <tissue evidence="11">Leaf</tissue>
    </source>
</reference>
<evidence type="ECO:0000256" key="9">
    <source>
        <dbReference type="SAM" id="MobiDB-lite"/>
    </source>
</evidence>
<dbReference type="Gene3D" id="3.30.200.20">
    <property type="entry name" value="Phosphorylase Kinase, domain 1"/>
    <property type="match status" value="1"/>
</dbReference>
<dbReference type="Gene3D" id="3.10.20.90">
    <property type="entry name" value="Phosphatidylinositol 3-kinase Catalytic Subunit, Chain A, domain 1"/>
    <property type="match status" value="1"/>
</dbReference>
<evidence type="ECO:0000259" key="10">
    <source>
        <dbReference type="PROSITE" id="PS50011"/>
    </source>
</evidence>